<proteinExistence type="predicted"/>
<evidence type="ECO:0000256" key="3">
    <source>
        <dbReference type="SAM" id="SignalP"/>
    </source>
</evidence>
<feature type="signal peptide" evidence="3">
    <location>
        <begin position="1"/>
        <end position="28"/>
    </location>
</feature>
<keyword evidence="2" id="KW-0808">Transferase</keyword>
<dbReference type="EMBL" id="CAJNJA010005859">
    <property type="protein sequence ID" value="CAE7200189.1"/>
    <property type="molecule type" value="Genomic_DNA"/>
</dbReference>
<dbReference type="Gene3D" id="3.40.50.150">
    <property type="entry name" value="Vaccinia Virus protein VP39"/>
    <property type="match status" value="1"/>
</dbReference>
<dbReference type="InterPro" id="IPR029063">
    <property type="entry name" value="SAM-dependent_MTases_sf"/>
</dbReference>
<dbReference type="SUPFAM" id="SSF53335">
    <property type="entry name" value="S-adenosyl-L-methionine-dependent methyltransferases"/>
    <property type="match status" value="1"/>
</dbReference>
<dbReference type="InterPro" id="IPR007072">
    <property type="entry name" value="RNMT_CmcI"/>
</dbReference>
<protein>
    <recommendedName>
        <fullName evidence="6">Rhamnosyl O-methyltransferase</fullName>
    </recommendedName>
</protein>
<dbReference type="PANTHER" id="PTHR40048:SF1">
    <property type="entry name" value="RHAMNOSYL O-METHYLTRANSFERASE"/>
    <property type="match status" value="1"/>
</dbReference>
<dbReference type="GO" id="GO:0032259">
    <property type="term" value="P:methylation"/>
    <property type="evidence" value="ECO:0007669"/>
    <property type="project" value="UniProtKB-KW"/>
</dbReference>
<dbReference type="GO" id="GO:0008610">
    <property type="term" value="P:lipid biosynthetic process"/>
    <property type="evidence" value="ECO:0007669"/>
    <property type="project" value="InterPro"/>
</dbReference>
<evidence type="ECO:0008006" key="6">
    <source>
        <dbReference type="Google" id="ProtNLM"/>
    </source>
</evidence>
<organism evidence="4 5">
    <name type="scientific">Symbiodinium necroappetens</name>
    <dbReference type="NCBI Taxonomy" id="1628268"/>
    <lineage>
        <taxon>Eukaryota</taxon>
        <taxon>Sar</taxon>
        <taxon>Alveolata</taxon>
        <taxon>Dinophyceae</taxon>
        <taxon>Suessiales</taxon>
        <taxon>Symbiodiniaceae</taxon>
        <taxon>Symbiodinium</taxon>
    </lineage>
</organism>
<evidence type="ECO:0000313" key="5">
    <source>
        <dbReference type="Proteomes" id="UP000601435"/>
    </source>
</evidence>
<evidence type="ECO:0000313" key="4">
    <source>
        <dbReference type="EMBL" id="CAE7200189.1"/>
    </source>
</evidence>
<name>A0A812J849_9DINO</name>
<keyword evidence="5" id="KW-1185">Reference proteome</keyword>
<dbReference type="Proteomes" id="UP000601435">
    <property type="component" value="Unassembled WGS sequence"/>
</dbReference>
<dbReference type="Pfam" id="PF04989">
    <property type="entry name" value="RMNT_CmcI"/>
    <property type="match status" value="1"/>
</dbReference>
<gene>
    <name evidence="4" type="ORF">SNEC2469_LOCUS1524</name>
</gene>
<dbReference type="PANTHER" id="PTHR40048">
    <property type="entry name" value="RHAMNOSYL O-METHYLTRANSFERASE"/>
    <property type="match status" value="1"/>
</dbReference>
<accession>A0A812J849</accession>
<dbReference type="GO" id="GO:0005886">
    <property type="term" value="C:plasma membrane"/>
    <property type="evidence" value="ECO:0007669"/>
    <property type="project" value="TreeGrafter"/>
</dbReference>
<dbReference type="GO" id="GO:0008168">
    <property type="term" value="F:methyltransferase activity"/>
    <property type="evidence" value="ECO:0007669"/>
    <property type="project" value="UniProtKB-KW"/>
</dbReference>
<dbReference type="AlphaFoldDB" id="A0A812J849"/>
<reference evidence="4" key="1">
    <citation type="submission" date="2021-02" db="EMBL/GenBank/DDBJ databases">
        <authorList>
            <person name="Dougan E. K."/>
            <person name="Rhodes N."/>
            <person name="Thang M."/>
            <person name="Chan C."/>
        </authorList>
    </citation>
    <scope>NUCLEOTIDE SEQUENCE</scope>
</reference>
<keyword evidence="3" id="KW-0732">Signal</keyword>
<sequence length="291" mass="33251">MWELGSTSSRATSLNFVVLLCFAVGVELNIELDIPPPLPAEHSIYVDKDQLVDLGNGKQLTVDDIVIGMEFLFERRVLYDKQRWKGMIMEQNPLDAFAIQHFLYKTKPDVLIEFGTNTGGAAVFYAELMTAYNPASHVITIDPFDRVARSHTGYVPEVLASSSPLWGTVVRPIVGIPTWRNISSMVRRLLKEFNASNVFIIEDGRHRRHSVLSNLLMYHDLVKPCGWILVQDTRLDRTLHRAGEGPYAAVKEFLTLAPYYRVRRDFEYYLFTNNPMGWLQKVLPYHDCSAL</sequence>
<evidence type="ECO:0000256" key="1">
    <source>
        <dbReference type="ARBA" id="ARBA00022603"/>
    </source>
</evidence>
<keyword evidence="1" id="KW-0489">Methyltransferase</keyword>
<dbReference type="OrthoDB" id="186626at2759"/>
<comment type="caution">
    <text evidence="4">The sequence shown here is derived from an EMBL/GenBank/DDBJ whole genome shotgun (WGS) entry which is preliminary data.</text>
</comment>
<feature type="chain" id="PRO_5032990656" description="Rhamnosyl O-methyltransferase" evidence="3">
    <location>
        <begin position="29"/>
        <end position="291"/>
    </location>
</feature>
<evidence type="ECO:0000256" key="2">
    <source>
        <dbReference type="ARBA" id="ARBA00022679"/>
    </source>
</evidence>